<keyword evidence="1" id="KW-0732">Signal</keyword>
<dbReference type="VEuPathDB" id="VectorBase:MDOMA2_014015"/>
<accession>A0A1I8NAA0</accession>
<sequence length="237" mass="26806">MRVKKSELMIFVLFLVLWPQHGFSKLHLPVVAATDVKINLPIDVGQLLSSILNVRNSGAQCEDELYGQQFGPIALNIGIDTPPAQTYHYTPENYQYVPPPQPAPGWQQHQLPYQMGGYYPYSQPNNQYLPSHGSYYGIPSYYPPAPVQAALPSHNMPEEPVMENPYMRPMYPSGPMVPLVSITELRLPPNRPILPKTPDATPKLRRKLRKGVIITPDSSLYVHIPEEKPSMDIDPRR</sequence>
<dbReference type="VEuPathDB" id="VectorBase:MDOA013167"/>
<reference evidence="2" key="1">
    <citation type="submission" date="2020-05" db="UniProtKB">
        <authorList>
            <consortium name="EnsemblMetazoa"/>
        </authorList>
    </citation>
    <scope>IDENTIFICATION</scope>
    <source>
        <strain evidence="2">Aabys</strain>
    </source>
</reference>
<name>A0A1I8NAA0_MUSDO</name>
<gene>
    <name evidence="2" type="primary">101896423</name>
</gene>
<evidence type="ECO:0000256" key="1">
    <source>
        <dbReference type="SAM" id="SignalP"/>
    </source>
</evidence>
<proteinExistence type="predicted"/>
<dbReference type="AlphaFoldDB" id="A0A1I8NAA0"/>
<dbReference type="EnsemblMetazoa" id="MDOA013167-RA">
    <property type="protein sequence ID" value="MDOA013167-PA"/>
    <property type="gene ID" value="MDOA013167"/>
</dbReference>
<feature type="signal peptide" evidence="1">
    <location>
        <begin position="1"/>
        <end position="24"/>
    </location>
</feature>
<feature type="chain" id="PRO_5044561443" evidence="1">
    <location>
        <begin position="25"/>
        <end position="237"/>
    </location>
</feature>
<organism evidence="2">
    <name type="scientific">Musca domestica</name>
    <name type="common">House fly</name>
    <dbReference type="NCBI Taxonomy" id="7370"/>
    <lineage>
        <taxon>Eukaryota</taxon>
        <taxon>Metazoa</taxon>
        <taxon>Ecdysozoa</taxon>
        <taxon>Arthropoda</taxon>
        <taxon>Hexapoda</taxon>
        <taxon>Insecta</taxon>
        <taxon>Pterygota</taxon>
        <taxon>Neoptera</taxon>
        <taxon>Endopterygota</taxon>
        <taxon>Diptera</taxon>
        <taxon>Brachycera</taxon>
        <taxon>Muscomorpha</taxon>
        <taxon>Muscoidea</taxon>
        <taxon>Muscidae</taxon>
        <taxon>Musca</taxon>
    </lineage>
</organism>
<evidence type="ECO:0000313" key="2">
    <source>
        <dbReference type="EnsemblMetazoa" id="MDOA013167-PA"/>
    </source>
</evidence>
<protein>
    <submittedName>
        <fullName evidence="2">Uncharacterized protein</fullName>
    </submittedName>
</protein>